<dbReference type="Proteomes" id="UP001177260">
    <property type="component" value="Unassembled WGS sequence"/>
</dbReference>
<evidence type="ECO:0000313" key="1">
    <source>
        <dbReference type="EMBL" id="KAK1139759.1"/>
    </source>
</evidence>
<name>A0ACC3AQ00_9EURO</name>
<comment type="caution">
    <text evidence="1">The sequence shown here is derived from an EMBL/GenBank/DDBJ whole genome shotgun (WGS) entry which is preliminary data.</text>
</comment>
<sequence length="411" mass="45304">MSTQAARSILFTHTTPQQGFRLLELPPDLAEQLTSKTPPTLELKSPSPSLSSPTNTNTNTNTTTEEARDFVNLCTATKTYRIRQVQSSNSLLVVQPSSGGVQRGDISIVGGNQDELGLVETVTSVSKCGSTLELHTPAEGFSAVPFLERVLGVYDVVSSEGVGPEGDEGGEEDIDPIERQEVLQRVFADVPVCSGQCEQGWIELCAFVRPRGGTETEGGQGWCWRPSARVKVDVWKRAVEGSVLQGIDLGKQFLVSDLWRSVLDEGGEEPFPQPLFEAVVRRVCESGSERDRLLDGSKMKWASIDKMNCARWVGETCLEAMAPTSAAAIGRDDFLKAWRNHLPESWQDEVKLSKLTENSYKHPEPTTICFANEPDRQKAKKNVSTDASAATAAKKTRNWHELFKNQKRQKH</sequence>
<proteinExistence type="predicted"/>
<protein>
    <submittedName>
        <fullName evidence="1">Uncharacterized protein</fullName>
    </submittedName>
</protein>
<keyword evidence="2" id="KW-1185">Reference proteome</keyword>
<reference evidence="1 2" key="1">
    <citation type="journal article" date="2023" name="ACS Omega">
        <title>Identification of the Neoaspergillic Acid Biosynthesis Gene Cluster by Establishing an In Vitro CRISPR-Ribonucleoprotein Genetic System in Aspergillus melleus.</title>
        <authorList>
            <person name="Yuan B."/>
            <person name="Grau M.F."/>
            <person name="Murata R.M."/>
            <person name="Torok T."/>
            <person name="Venkateswaran K."/>
            <person name="Stajich J.E."/>
            <person name="Wang C.C.C."/>
        </authorList>
    </citation>
    <scope>NUCLEOTIDE SEQUENCE [LARGE SCALE GENOMIC DNA]</scope>
    <source>
        <strain evidence="1 2">IMV 1140</strain>
    </source>
</reference>
<organism evidence="1 2">
    <name type="scientific">Aspergillus melleus</name>
    <dbReference type="NCBI Taxonomy" id="138277"/>
    <lineage>
        <taxon>Eukaryota</taxon>
        <taxon>Fungi</taxon>
        <taxon>Dikarya</taxon>
        <taxon>Ascomycota</taxon>
        <taxon>Pezizomycotina</taxon>
        <taxon>Eurotiomycetes</taxon>
        <taxon>Eurotiomycetidae</taxon>
        <taxon>Eurotiales</taxon>
        <taxon>Aspergillaceae</taxon>
        <taxon>Aspergillus</taxon>
        <taxon>Aspergillus subgen. Circumdati</taxon>
    </lineage>
</organism>
<gene>
    <name evidence="1" type="ORF">N8T08_011223</name>
</gene>
<evidence type="ECO:0000313" key="2">
    <source>
        <dbReference type="Proteomes" id="UP001177260"/>
    </source>
</evidence>
<dbReference type="EMBL" id="JAOPJF010000099">
    <property type="protein sequence ID" value="KAK1139759.1"/>
    <property type="molecule type" value="Genomic_DNA"/>
</dbReference>
<accession>A0ACC3AQ00</accession>